<dbReference type="EMBL" id="JAIPUX010000439">
    <property type="protein sequence ID" value="KAH0629223.1"/>
    <property type="molecule type" value="Genomic_DNA"/>
</dbReference>
<dbReference type="InterPro" id="IPR023393">
    <property type="entry name" value="START-like_dom_sf"/>
</dbReference>
<feature type="domain" description="START" evidence="2">
    <location>
        <begin position="105"/>
        <end position="295"/>
    </location>
</feature>
<evidence type="ECO:0000256" key="1">
    <source>
        <dbReference type="SAM" id="MobiDB-lite"/>
    </source>
</evidence>
<dbReference type="SUPFAM" id="SSF55961">
    <property type="entry name" value="Bet v1-like"/>
    <property type="match status" value="1"/>
</dbReference>
<evidence type="ECO:0000313" key="3">
    <source>
        <dbReference type="EMBL" id="KAH0629223.1"/>
    </source>
</evidence>
<name>A0ABQ7THV7_PHRPL</name>
<dbReference type="PANTHER" id="PTHR19308:SF39">
    <property type="entry name" value="PHOSPHATIDYLCHOLINE TRANSFER PROTEIN"/>
    <property type="match status" value="1"/>
</dbReference>
<dbReference type="Gene3D" id="3.30.530.20">
    <property type="match status" value="1"/>
</dbReference>
<feature type="compositionally biased region" description="Low complexity" evidence="1">
    <location>
        <begin position="58"/>
        <end position="68"/>
    </location>
</feature>
<proteinExistence type="predicted"/>
<dbReference type="PROSITE" id="PS50848">
    <property type="entry name" value="START"/>
    <property type="match status" value="1"/>
</dbReference>
<sequence length="338" mass="37877">MCPPEALRDLLLRRRPELLLWARAAAAAGEGGGRGRSSRRLLAWAVVVMSNRGSNAGPSASASTSARQPQPPPPPPQAPPRGAFPEAEFVAVCRELARSSKAPAEASWQLMADSLGFSIYRLRDEKSGLYEYKIYGTLDDCSPELCADVYMDLNYRINWDQFLKELCEKTQDGRTVIYWEVKFPFPLANRDVSFQVLECYFQHLWLPALMQVLIVHSTFGKFKHALYICINTHFGSMIYNIFKILISSSTSSQYVFIRERQDIEVDGKKIYVVLAKSVNSSKFPEKPGIVRVKNYRQSVAFQSDGKKGSKDSVEEKCIGCCMFSLLPILHGGKEDGIG</sequence>
<evidence type="ECO:0000313" key="4">
    <source>
        <dbReference type="Proteomes" id="UP000826234"/>
    </source>
</evidence>
<reference evidence="3 4" key="1">
    <citation type="journal article" date="2022" name="Gigascience">
        <title>A chromosome-level genome assembly and annotation of the desert horned lizard, Phrynosoma platyrhinos, provides insight into chromosomal rearrangements among reptiles.</title>
        <authorList>
            <person name="Koochekian N."/>
            <person name="Ascanio A."/>
            <person name="Farleigh K."/>
            <person name="Card D.C."/>
            <person name="Schield D.R."/>
            <person name="Castoe T.A."/>
            <person name="Jezkova T."/>
        </authorList>
    </citation>
    <scope>NUCLEOTIDE SEQUENCE [LARGE SCALE GENOMIC DNA]</scope>
    <source>
        <strain evidence="3">NK-2021</strain>
    </source>
</reference>
<comment type="caution">
    <text evidence="3">The sequence shown here is derived from an EMBL/GenBank/DDBJ whole genome shotgun (WGS) entry which is preliminary data.</text>
</comment>
<dbReference type="InterPro" id="IPR002913">
    <property type="entry name" value="START_lipid-bd_dom"/>
</dbReference>
<dbReference type="InterPro" id="IPR051213">
    <property type="entry name" value="START_lipid_transfer"/>
</dbReference>
<keyword evidence="4" id="KW-1185">Reference proteome</keyword>
<gene>
    <name evidence="3" type="ORF">JD844_011140</name>
</gene>
<dbReference type="Proteomes" id="UP000826234">
    <property type="component" value="Unassembled WGS sequence"/>
</dbReference>
<evidence type="ECO:0000259" key="2">
    <source>
        <dbReference type="PROSITE" id="PS50848"/>
    </source>
</evidence>
<protein>
    <recommendedName>
        <fullName evidence="2">START domain-containing protein</fullName>
    </recommendedName>
</protein>
<dbReference type="PANTHER" id="PTHR19308">
    <property type="entry name" value="PHOSPHATIDYLCHOLINE TRANSFER PROTEIN"/>
    <property type="match status" value="1"/>
</dbReference>
<feature type="region of interest" description="Disordered" evidence="1">
    <location>
        <begin position="55"/>
        <end position="82"/>
    </location>
</feature>
<accession>A0ABQ7THV7</accession>
<feature type="compositionally biased region" description="Pro residues" evidence="1">
    <location>
        <begin position="69"/>
        <end position="79"/>
    </location>
</feature>
<dbReference type="Pfam" id="PF01852">
    <property type="entry name" value="START"/>
    <property type="match status" value="2"/>
</dbReference>
<organism evidence="3 4">
    <name type="scientific">Phrynosoma platyrhinos</name>
    <name type="common">Desert horned lizard</name>
    <dbReference type="NCBI Taxonomy" id="52577"/>
    <lineage>
        <taxon>Eukaryota</taxon>
        <taxon>Metazoa</taxon>
        <taxon>Chordata</taxon>
        <taxon>Craniata</taxon>
        <taxon>Vertebrata</taxon>
        <taxon>Euteleostomi</taxon>
        <taxon>Lepidosauria</taxon>
        <taxon>Squamata</taxon>
        <taxon>Bifurcata</taxon>
        <taxon>Unidentata</taxon>
        <taxon>Episquamata</taxon>
        <taxon>Toxicofera</taxon>
        <taxon>Iguania</taxon>
        <taxon>Phrynosomatidae</taxon>
        <taxon>Phrynosomatinae</taxon>
        <taxon>Phrynosoma</taxon>
    </lineage>
</organism>